<dbReference type="PROSITE" id="PS50082">
    <property type="entry name" value="WD_REPEATS_2"/>
    <property type="match status" value="1"/>
</dbReference>
<dbReference type="Gene3D" id="2.130.10.10">
    <property type="entry name" value="YVTN repeat-like/Quinoprotein amine dehydrogenase"/>
    <property type="match status" value="1"/>
</dbReference>
<accession>A0ABR4MSS3</accession>
<name>A0ABR4MSS3_9PEZI</name>
<sequence length="693" mass="75243">MKEYLDSDRLNFLVWRYLLESNYREAATKLQKEWGIKEPHRHFDFAQHVRSHSLVYVVNKGLSYASLERESHRNVVCNHLTTQTTRNLHAHHASLPSLPHTPQLCKTAIETTKPSAVTATVNHPASSDPPASVLLTCSPQSDVVPDSQTEFGFFGPVTLPPPKTYARPSSRIQHQKDNQEEDGEADADGEADDEVVTKQEDPEDVSMEDSTVIITEDATARKRPLSTHLPNGTAKKPKLAENGDDTTIPMSMDIDSGEAPGSNHAYPSPLEGDETSATQPHTDGPEQGTQEKTKDLTTDTIYLDLAIEKPRVGPALPAERSPTTPSPVLLLCEWSPTNPNILAAAGTDSMSRLYTINHTTDRDDNQPFCKLLEEDAPRDTQVTALSWSRAEGNILAIATEQGGKARINIWAGDGTHIHLIDVAEGPVIKLAWNRTGTALLAISPSTDNGTLLSIYKVPTLASLTHTISNHDFTSVALDVTWTNESTFLVCGGQLLQTFSCSGPSIEPVRTFETDSTDALVHVAYDDRALIAAASSDTGTITLIDGNGSKRKISAHTHPITALKWQPEALAGAENRLLASAGEDGAVLVWDPKCLETKPKKFLTMSGGPIVALAFSPDGAYLAGATALHVYIWKVGDTASIPYAKWKRTPHPGWNGPTPSGENEDTFEHCLAWDSTGQKVAYGVNSRLAVISFR</sequence>
<feature type="region of interest" description="Disordered" evidence="6">
    <location>
        <begin position="152"/>
        <end position="296"/>
    </location>
</feature>
<evidence type="ECO:0000256" key="3">
    <source>
        <dbReference type="ARBA" id="ARBA00022737"/>
    </source>
</evidence>
<dbReference type="InterPro" id="IPR006594">
    <property type="entry name" value="LisH"/>
</dbReference>
<dbReference type="SMART" id="SM00320">
    <property type="entry name" value="WD40"/>
    <property type="match status" value="4"/>
</dbReference>
<dbReference type="SMART" id="SM00667">
    <property type="entry name" value="LisH"/>
    <property type="match status" value="1"/>
</dbReference>
<dbReference type="InterPro" id="IPR036322">
    <property type="entry name" value="WD40_repeat_dom_sf"/>
</dbReference>
<keyword evidence="8" id="KW-1185">Reference proteome</keyword>
<evidence type="ECO:0000256" key="2">
    <source>
        <dbReference type="ARBA" id="ARBA00022574"/>
    </source>
</evidence>
<dbReference type="Pfam" id="PF00400">
    <property type="entry name" value="WD40"/>
    <property type="match status" value="1"/>
</dbReference>
<evidence type="ECO:0000256" key="5">
    <source>
        <dbReference type="PROSITE-ProRule" id="PRU00221"/>
    </source>
</evidence>
<comment type="caution">
    <text evidence="7">The sequence shown here is derived from an EMBL/GenBank/DDBJ whole genome shotgun (WGS) entry which is preliminary data.</text>
</comment>
<keyword evidence="4" id="KW-0539">Nucleus</keyword>
<dbReference type="RefSeq" id="XP_070862480.1">
    <property type="nucleotide sequence ID" value="XM_071005457.1"/>
</dbReference>
<gene>
    <name evidence="7" type="ORF">HOO65_010658</name>
</gene>
<dbReference type="Proteomes" id="UP001610728">
    <property type="component" value="Unassembled WGS sequence"/>
</dbReference>
<keyword evidence="2 5" id="KW-0853">WD repeat</keyword>
<dbReference type="PANTHER" id="PTHR22846:SF2">
    <property type="entry name" value="F-BOX-LIKE_WD REPEAT-CONTAINING PROTEIN EBI"/>
    <property type="match status" value="1"/>
</dbReference>
<evidence type="ECO:0000256" key="1">
    <source>
        <dbReference type="ARBA" id="ARBA00004123"/>
    </source>
</evidence>
<dbReference type="PROSITE" id="PS50294">
    <property type="entry name" value="WD_REPEATS_REGION"/>
    <property type="match status" value="1"/>
</dbReference>
<evidence type="ECO:0000256" key="6">
    <source>
        <dbReference type="SAM" id="MobiDB-lite"/>
    </source>
</evidence>
<feature type="repeat" description="WD" evidence="5">
    <location>
        <begin position="552"/>
        <end position="590"/>
    </location>
</feature>
<dbReference type="InterPro" id="IPR045183">
    <property type="entry name" value="Ebi-like"/>
</dbReference>
<organism evidence="7 8">
    <name type="scientific">Ceratocystis lukuohia</name>
    <dbReference type="NCBI Taxonomy" id="2019550"/>
    <lineage>
        <taxon>Eukaryota</taxon>
        <taxon>Fungi</taxon>
        <taxon>Dikarya</taxon>
        <taxon>Ascomycota</taxon>
        <taxon>Pezizomycotina</taxon>
        <taxon>Sordariomycetes</taxon>
        <taxon>Hypocreomycetidae</taxon>
        <taxon>Microascales</taxon>
        <taxon>Ceratocystidaceae</taxon>
        <taxon>Ceratocystis</taxon>
    </lineage>
</organism>
<dbReference type="EMBL" id="JABSNW010000001">
    <property type="protein sequence ID" value="KAL2891300.1"/>
    <property type="molecule type" value="Genomic_DNA"/>
</dbReference>
<dbReference type="PANTHER" id="PTHR22846">
    <property type="entry name" value="WD40 REPEAT PROTEIN"/>
    <property type="match status" value="1"/>
</dbReference>
<proteinExistence type="predicted"/>
<evidence type="ECO:0000313" key="8">
    <source>
        <dbReference type="Proteomes" id="UP001610728"/>
    </source>
</evidence>
<dbReference type="PROSITE" id="PS50896">
    <property type="entry name" value="LISH"/>
    <property type="match status" value="1"/>
</dbReference>
<dbReference type="Pfam" id="PF08513">
    <property type="entry name" value="LisH"/>
    <property type="match status" value="1"/>
</dbReference>
<dbReference type="SUPFAM" id="SSF50978">
    <property type="entry name" value="WD40 repeat-like"/>
    <property type="match status" value="1"/>
</dbReference>
<reference evidence="7 8" key="1">
    <citation type="submission" date="2020-05" db="EMBL/GenBank/DDBJ databases">
        <title>Ceratocystis lukuohia genome.</title>
        <authorList>
            <person name="Harrington T.C."/>
            <person name="Kim K."/>
            <person name="Mayers C.G."/>
        </authorList>
    </citation>
    <scope>NUCLEOTIDE SEQUENCE [LARGE SCALE GENOMIC DNA]</scope>
    <source>
        <strain evidence="7 8">C4212</strain>
    </source>
</reference>
<comment type="subcellular location">
    <subcellularLocation>
        <location evidence="1">Nucleus</location>
    </subcellularLocation>
</comment>
<dbReference type="Gene3D" id="1.20.960.30">
    <property type="match status" value="1"/>
</dbReference>
<protein>
    <submittedName>
        <fullName evidence="7">WD repeat protein</fullName>
    </submittedName>
</protein>
<dbReference type="GeneID" id="98114904"/>
<dbReference type="InterPro" id="IPR001680">
    <property type="entry name" value="WD40_rpt"/>
</dbReference>
<evidence type="ECO:0000313" key="7">
    <source>
        <dbReference type="EMBL" id="KAL2891300.1"/>
    </source>
</evidence>
<evidence type="ECO:0000256" key="4">
    <source>
        <dbReference type="ARBA" id="ARBA00023242"/>
    </source>
</evidence>
<keyword evidence="3" id="KW-0677">Repeat</keyword>
<feature type="compositionally biased region" description="Acidic residues" evidence="6">
    <location>
        <begin position="179"/>
        <end position="194"/>
    </location>
</feature>
<dbReference type="InterPro" id="IPR015943">
    <property type="entry name" value="WD40/YVTN_repeat-like_dom_sf"/>
</dbReference>